<dbReference type="InParanoid" id="A0A3Q7IAK0"/>
<dbReference type="AlphaFoldDB" id="A0A3Q7IAK0"/>
<dbReference type="EnsemblPlants" id="Solyc09g098235.1.1">
    <property type="protein sequence ID" value="Solyc09g098235.1.1"/>
    <property type="gene ID" value="Solyc09g098235.1"/>
</dbReference>
<name>A0A3Q7IAK0_SOLLC</name>
<proteinExistence type="predicted"/>
<reference evidence="2" key="1">
    <citation type="journal article" date="2012" name="Nature">
        <title>The tomato genome sequence provides insights into fleshy fruit evolution.</title>
        <authorList>
            <consortium name="Tomato Genome Consortium"/>
        </authorList>
    </citation>
    <scope>NUCLEOTIDE SEQUENCE [LARGE SCALE GENOMIC DNA]</scope>
    <source>
        <strain evidence="2">cv. Heinz 1706</strain>
    </source>
</reference>
<sequence length="109" mass="12480">MKQKDQVTTMFHLHEATALSINRELEFLQCFDNTRPCTQTRYKQRKFRITNFLNIRGKLKTKKDQNHRLKGPKMVEIHHYLAIPSSSGRVSSLISGISSSSSARACNTA</sequence>
<accession>A0A3Q7IAK0</accession>
<dbReference type="Proteomes" id="UP000004994">
    <property type="component" value="Chromosome 9"/>
</dbReference>
<feature type="region of interest" description="Disordered" evidence="1">
    <location>
        <begin position="89"/>
        <end position="109"/>
    </location>
</feature>
<protein>
    <submittedName>
        <fullName evidence="2">Uncharacterized protein</fullName>
    </submittedName>
</protein>
<dbReference type="Gramene" id="Solyc09g098235.1.1">
    <property type="protein sequence ID" value="Solyc09g098235.1.1"/>
    <property type="gene ID" value="Solyc09g098235.1"/>
</dbReference>
<evidence type="ECO:0000313" key="3">
    <source>
        <dbReference type="Proteomes" id="UP000004994"/>
    </source>
</evidence>
<evidence type="ECO:0000256" key="1">
    <source>
        <dbReference type="SAM" id="MobiDB-lite"/>
    </source>
</evidence>
<keyword evidence="3" id="KW-1185">Reference proteome</keyword>
<organism evidence="2">
    <name type="scientific">Solanum lycopersicum</name>
    <name type="common">Tomato</name>
    <name type="synonym">Lycopersicon esculentum</name>
    <dbReference type="NCBI Taxonomy" id="4081"/>
    <lineage>
        <taxon>Eukaryota</taxon>
        <taxon>Viridiplantae</taxon>
        <taxon>Streptophyta</taxon>
        <taxon>Embryophyta</taxon>
        <taxon>Tracheophyta</taxon>
        <taxon>Spermatophyta</taxon>
        <taxon>Magnoliopsida</taxon>
        <taxon>eudicotyledons</taxon>
        <taxon>Gunneridae</taxon>
        <taxon>Pentapetalae</taxon>
        <taxon>asterids</taxon>
        <taxon>lamiids</taxon>
        <taxon>Solanales</taxon>
        <taxon>Solanaceae</taxon>
        <taxon>Solanoideae</taxon>
        <taxon>Solaneae</taxon>
        <taxon>Solanum</taxon>
        <taxon>Solanum subgen. Lycopersicon</taxon>
    </lineage>
</organism>
<evidence type="ECO:0000313" key="2">
    <source>
        <dbReference type="EnsemblPlants" id="Solyc09g098235.1.1"/>
    </source>
</evidence>
<reference evidence="2" key="2">
    <citation type="submission" date="2019-01" db="UniProtKB">
        <authorList>
            <consortium name="EnsemblPlants"/>
        </authorList>
    </citation>
    <scope>IDENTIFICATION</scope>
    <source>
        <strain evidence="2">cv. Heinz 1706</strain>
    </source>
</reference>